<organism evidence="4 5">
    <name type="scientific">Elysia crispata</name>
    <name type="common">lettuce slug</name>
    <dbReference type="NCBI Taxonomy" id="231223"/>
    <lineage>
        <taxon>Eukaryota</taxon>
        <taxon>Metazoa</taxon>
        <taxon>Spiralia</taxon>
        <taxon>Lophotrochozoa</taxon>
        <taxon>Mollusca</taxon>
        <taxon>Gastropoda</taxon>
        <taxon>Heterobranchia</taxon>
        <taxon>Euthyneura</taxon>
        <taxon>Panpulmonata</taxon>
        <taxon>Sacoglossa</taxon>
        <taxon>Placobranchoidea</taxon>
        <taxon>Plakobranchidae</taxon>
        <taxon>Elysia</taxon>
    </lineage>
</organism>
<dbReference type="Pfam" id="PF24176">
    <property type="entry name" value="TPR_TTI1_2nd"/>
    <property type="match status" value="1"/>
</dbReference>
<protein>
    <recommendedName>
        <fullName evidence="6">TELO2-interacting protein 1 homolog</fullName>
    </recommendedName>
</protein>
<dbReference type="InterPro" id="IPR057566">
    <property type="entry name" value="TPR_TTI1_N"/>
</dbReference>
<keyword evidence="5" id="KW-1185">Reference proteome</keyword>
<evidence type="ECO:0000259" key="3">
    <source>
        <dbReference type="Pfam" id="PF24181"/>
    </source>
</evidence>
<name>A0AAE0YXK5_9GAST</name>
<gene>
    <name evidence="4" type="ORF">RRG08_033162</name>
</gene>
<feature type="domain" description="TTI1 C-terminal TPR" evidence="3">
    <location>
        <begin position="756"/>
        <end position="1051"/>
    </location>
</feature>
<dbReference type="Pfam" id="PF24181">
    <property type="entry name" value="TPR_TTI1_C"/>
    <property type="match status" value="1"/>
</dbReference>
<dbReference type="InterPro" id="IPR052587">
    <property type="entry name" value="TELO2-interacting_protein_1"/>
</dbReference>
<reference evidence="4" key="1">
    <citation type="journal article" date="2023" name="G3 (Bethesda)">
        <title>A reference genome for the long-term kleptoplast-retaining sea slug Elysia crispata morphotype clarki.</title>
        <authorList>
            <person name="Eastman K.E."/>
            <person name="Pendleton A.L."/>
            <person name="Shaikh M.A."/>
            <person name="Suttiyut T."/>
            <person name="Ogas R."/>
            <person name="Tomko P."/>
            <person name="Gavelis G."/>
            <person name="Widhalm J.R."/>
            <person name="Wisecaver J.H."/>
        </authorList>
    </citation>
    <scope>NUCLEOTIDE SEQUENCE</scope>
    <source>
        <strain evidence="4">ECLA1</strain>
    </source>
</reference>
<evidence type="ECO:0000313" key="5">
    <source>
        <dbReference type="Proteomes" id="UP001283361"/>
    </source>
</evidence>
<evidence type="ECO:0000256" key="1">
    <source>
        <dbReference type="SAM" id="Coils"/>
    </source>
</evidence>
<dbReference type="Proteomes" id="UP001283361">
    <property type="component" value="Unassembled WGS sequence"/>
</dbReference>
<feature type="domain" description="TTI1 N-terminal TPR" evidence="2">
    <location>
        <begin position="14"/>
        <end position="348"/>
    </location>
</feature>
<dbReference type="InterPro" id="IPR011989">
    <property type="entry name" value="ARM-like"/>
</dbReference>
<dbReference type="SUPFAM" id="SSF48371">
    <property type="entry name" value="ARM repeat"/>
    <property type="match status" value="1"/>
</dbReference>
<proteinExistence type="predicted"/>
<dbReference type="InterPro" id="IPR016024">
    <property type="entry name" value="ARM-type_fold"/>
</dbReference>
<dbReference type="EMBL" id="JAWDGP010005190">
    <property type="protein sequence ID" value="KAK3758902.1"/>
    <property type="molecule type" value="Genomic_DNA"/>
</dbReference>
<evidence type="ECO:0008006" key="6">
    <source>
        <dbReference type="Google" id="ProtNLM"/>
    </source>
</evidence>
<dbReference type="PANTHER" id="PTHR18460">
    <property type="entry name" value="TEL2 INTERACTING PROTEIN 1 TTI1 FAMILY MEMBER"/>
    <property type="match status" value="1"/>
</dbReference>
<dbReference type="GO" id="GO:0005737">
    <property type="term" value="C:cytoplasm"/>
    <property type="evidence" value="ECO:0007669"/>
    <property type="project" value="TreeGrafter"/>
</dbReference>
<dbReference type="AlphaFoldDB" id="A0AAE0YXK5"/>
<feature type="coiled-coil region" evidence="1">
    <location>
        <begin position="832"/>
        <end position="864"/>
    </location>
</feature>
<dbReference type="InterPro" id="IPR057567">
    <property type="entry name" value="TPR_TTI1_C"/>
</dbReference>
<dbReference type="Gene3D" id="1.25.10.10">
    <property type="entry name" value="Leucine-rich Repeat Variant"/>
    <property type="match status" value="2"/>
</dbReference>
<sequence>MSDLDSRRHASLELLRPICISLMKDVSKGKLRDLRDALNQVDDRVAQEIQQYILFPLQTRLRQKDLQESLLCELCEAVELVFQKTAAASLSAFFDTFNPLMFTLTPKDGSQRVILEFEETKTSLIKAIKQLVKATQEIILSKIYTAEFIPALGQLVAVLLSFAELEKSRSVQRLALDCLLVVLQADCKFGKKYESQLAEFFPFCLPGVTMTTCRIATGDTKQGHIVIGRAIEVFVRIVSLVLQDSSLDNTKSLPSKEGSASTDKLQKKEVQQGSRNLSVERSEDWVKATASKVKVLVEQLCKLVTHDNWRVRLGLVEGCEQLLMSCCRSLSESVPKFLETLVGLINDQYGNVAKKASAALETFSAAAKDDSTKSGGRTLTEILKENLYELATSLPRQIKMCDEEEKPALMRLLNGYISLLGTNISCVINSTPHLSRLCLALVLILDLDVRDLRIVEERGRSLDQDPDTFVDEHTSVVWKPRKYFKHFRDESILSESLFACRQLGKFGNIYILVDHLLDVHQSSAAYHLATTLIINEMVLGAGCLEKENVGSKSTNTDLLPDVISMLMDEYLTQENLRLLDTITAGPASSSAAPSLSSALAIIGEDKAAELKETAINRNRAILQMCLHMEGLAKFARVLGPARQEHLIRTLYPLVENLGHENLYISCTAYSALVEIAISGGYRTIDCLLRENADYLVSSVSLRLRHFQMNRRTPQTLCVMLKYCSKELLPYMKRSAIQLLDSLDDNYTDDLVLFMPVLLELVRAITRWFPPSSSSVQASSLEADQQVLPGNHQRNNSVLNPQELKGFLEDYVATKRIAEGDFSDEETKGTMSLEEIEREIKSLAKEREEEASEQVEEEGEKEKEVPPHIILVKEVFQRVRNLLSTKNGRLRVQALDVVSQGIQALKGDERELLPQVHKMWAGFRPLFHSQEKFIVVKAVKTLLVLSEAAGDFLRQRTVKEIIPGISSFMEKQAKISCDCHSGYLHTANYKLQLCILSTVGQLASNLQLDRNHLDQVARLCVPYLNDAQPQTLQQASLDSFSHFVSLDPDAIWLLLTYIYSPWCLLPPGPDFVSVKLPSGALKKNSFSSNISKIFTRHYGEEHFDVLTS</sequence>
<dbReference type="Pfam" id="PF21547">
    <property type="entry name" value="TTI1"/>
    <property type="match status" value="1"/>
</dbReference>
<accession>A0AAE0YXK5</accession>
<evidence type="ECO:0000313" key="4">
    <source>
        <dbReference type="EMBL" id="KAK3758902.1"/>
    </source>
</evidence>
<dbReference type="PANTHER" id="PTHR18460:SF3">
    <property type="entry name" value="TELO2-INTERACTING PROTEIN 1 HOMOLOG"/>
    <property type="match status" value="1"/>
</dbReference>
<keyword evidence="1" id="KW-0175">Coiled coil</keyword>
<evidence type="ECO:0000259" key="2">
    <source>
        <dbReference type="Pfam" id="PF24173"/>
    </source>
</evidence>
<comment type="caution">
    <text evidence="4">The sequence shown here is derived from an EMBL/GenBank/DDBJ whole genome shotgun (WGS) entry which is preliminary data.</text>
</comment>
<dbReference type="Pfam" id="PF24173">
    <property type="entry name" value="TPR_TTI1_N"/>
    <property type="match status" value="1"/>
</dbReference>
<dbReference type="InterPro" id="IPR049362">
    <property type="entry name" value="TTI1_rpt"/>
</dbReference>